<dbReference type="WBParaSite" id="HPBE_0002151501-mRNA-1">
    <property type="protein sequence ID" value="HPBE_0002151501-mRNA-1"/>
    <property type="gene ID" value="HPBE_0002151501"/>
</dbReference>
<dbReference type="AlphaFoldDB" id="A0A183GGC6"/>
<proteinExistence type="predicted"/>
<sequence>MESLLNGDNDLHQSTVKALNAYNRVTKSFGDDYSDTTGGPGTAAKTALKPRPMSFDLQDHVVSCTAQKSFLLRYSASTNLHKHPVNVPTFSVATRVLLRYRTFGLAQLRPDAVHVSGALAYLSHSPGTASARRLPPTPQHYSRYT</sequence>
<evidence type="ECO:0000313" key="2">
    <source>
        <dbReference type="EMBL" id="VDP26083.1"/>
    </source>
</evidence>
<evidence type="ECO:0000313" key="3">
    <source>
        <dbReference type="Proteomes" id="UP000050761"/>
    </source>
</evidence>
<evidence type="ECO:0000256" key="1">
    <source>
        <dbReference type="SAM" id="MobiDB-lite"/>
    </source>
</evidence>
<accession>A0A3P8FUZ8</accession>
<accession>A0A183GGC6</accession>
<reference evidence="4" key="2">
    <citation type="submission" date="2019-09" db="UniProtKB">
        <authorList>
            <consortium name="WormBaseParasite"/>
        </authorList>
    </citation>
    <scope>IDENTIFICATION</scope>
</reference>
<name>A0A183GGC6_HELPZ</name>
<feature type="region of interest" description="Disordered" evidence="1">
    <location>
        <begin position="126"/>
        <end position="145"/>
    </location>
</feature>
<dbReference type="EMBL" id="UZAH01033077">
    <property type="protein sequence ID" value="VDP26083.1"/>
    <property type="molecule type" value="Genomic_DNA"/>
</dbReference>
<gene>
    <name evidence="2" type="ORF">HPBE_LOCUS21514</name>
</gene>
<evidence type="ECO:0000313" key="4">
    <source>
        <dbReference type="WBParaSite" id="HPBE_0002151501-mRNA-1"/>
    </source>
</evidence>
<organism evidence="3 4">
    <name type="scientific">Heligmosomoides polygyrus</name>
    <name type="common">Parasitic roundworm</name>
    <dbReference type="NCBI Taxonomy" id="6339"/>
    <lineage>
        <taxon>Eukaryota</taxon>
        <taxon>Metazoa</taxon>
        <taxon>Ecdysozoa</taxon>
        <taxon>Nematoda</taxon>
        <taxon>Chromadorea</taxon>
        <taxon>Rhabditida</taxon>
        <taxon>Rhabditina</taxon>
        <taxon>Rhabditomorpha</taxon>
        <taxon>Strongyloidea</taxon>
        <taxon>Heligmosomidae</taxon>
        <taxon>Heligmosomoides</taxon>
    </lineage>
</organism>
<reference evidence="2 3" key="1">
    <citation type="submission" date="2018-11" db="EMBL/GenBank/DDBJ databases">
        <authorList>
            <consortium name="Pathogen Informatics"/>
        </authorList>
    </citation>
    <scope>NUCLEOTIDE SEQUENCE [LARGE SCALE GENOMIC DNA]</scope>
</reference>
<dbReference type="Proteomes" id="UP000050761">
    <property type="component" value="Unassembled WGS sequence"/>
</dbReference>
<keyword evidence="3" id="KW-1185">Reference proteome</keyword>
<protein>
    <submittedName>
        <fullName evidence="2 4">Uncharacterized protein</fullName>
    </submittedName>
</protein>